<evidence type="ECO:0000313" key="1">
    <source>
        <dbReference type="EMBL" id="RNA37379.1"/>
    </source>
</evidence>
<evidence type="ECO:0000313" key="2">
    <source>
        <dbReference type="Proteomes" id="UP000276133"/>
    </source>
</evidence>
<name>A0A3M7SNR3_BRAPC</name>
<dbReference type="Proteomes" id="UP000276133">
    <property type="component" value="Unassembled WGS sequence"/>
</dbReference>
<gene>
    <name evidence="1" type="ORF">BpHYR1_027529</name>
</gene>
<sequence length="91" mass="10614">GEALTDQDIIEVVQKNNQNCDDEVEVIDQGRSRGRVEEQNEYKVALLNKIKKEDYSSNGWNLNVKYQTLVIMHLQYFSHLATLQYLRANIN</sequence>
<dbReference type="AlphaFoldDB" id="A0A3M7SNR3"/>
<feature type="non-terminal residue" evidence="1">
    <location>
        <position position="1"/>
    </location>
</feature>
<organism evidence="1 2">
    <name type="scientific">Brachionus plicatilis</name>
    <name type="common">Marine rotifer</name>
    <name type="synonym">Brachionus muelleri</name>
    <dbReference type="NCBI Taxonomy" id="10195"/>
    <lineage>
        <taxon>Eukaryota</taxon>
        <taxon>Metazoa</taxon>
        <taxon>Spiralia</taxon>
        <taxon>Gnathifera</taxon>
        <taxon>Rotifera</taxon>
        <taxon>Eurotatoria</taxon>
        <taxon>Monogononta</taxon>
        <taxon>Pseudotrocha</taxon>
        <taxon>Ploima</taxon>
        <taxon>Brachionidae</taxon>
        <taxon>Brachionus</taxon>
    </lineage>
</organism>
<dbReference type="EMBL" id="REGN01001051">
    <property type="protein sequence ID" value="RNA37379.1"/>
    <property type="molecule type" value="Genomic_DNA"/>
</dbReference>
<proteinExistence type="predicted"/>
<accession>A0A3M7SNR3</accession>
<comment type="caution">
    <text evidence="1">The sequence shown here is derived from an EMBL/GenBank/DDBJ whole genome shotgun (WGS) entry which is preliminary data.</text>
</comment>
<protein>
    <submittedName>
        <fullName evidence="1">Uncharacterized protein</fullName>
    </submittedName>
</protein>
<reference evidence="1 2" key="1">
    <citation type="journal article" date="2018" name="Sci. Rep.">
        <title>Genomic signatures of local adaptation to the degree of environmental predictability in rotifers.</title>
        <authorList>
            <person name="Franch-Gras L."/>
            <person name="Hahn C."/>
            <person name="Garcia-Roger E.M."/>
            <person name="Carmona M.J."/>
            <person name="Serra M."/>
            <person name="Gomez A."/>
        </authorList>
    </citation>
    <scope>NUCLEOTIDE SEQUENCE [LARGE SCALE GENOMIC DNA]</scope>
    <source>
        <strain evidence="1">HYR1</strain>
    </source>
</reference>
<keyword evidence="2" id="KW-1185">Reference proteome</keyword>